<dbReference type="PROSITE" id="PS50077">
    <property type="entry name" value="HEAT_REPEAT"/>
    <property type="match status" value="1"/>
</dbReference>
<keyword evidence="2" id="KW-0605">Phycobilisome</keyword>
<name>A0A8J7DX26_9CYAN</name>
<evidence type="ECO:0000256" key="2">
    <source>
        <dbReference type="ARBA" id="ARBA00022738"/>
    </source>
</evidence>
<accession>A0A8J7DX26</accession>
<dbReference type="Gene3D" id="1.25.10.10">
    <property type="entry name" value="Leucine-rich Repeat Variant"/>
    <property type="match status" value="1"/>
</dbReference>
<dbReference type="SUPFAM" id="SSF48371">
    <property type="entry name" value="ARM repeat"/>
    <property type="match status" value="1"/>
</dbReference>
<protein>
    <submittedName>
        <fullName evidence="4">HEAT repeat domain-containing protein</fullName>
    </submittedName>
</protein>
<gene>
    <name evidence="4" type="ORF">IQ249_12360</name>
</gene>
<keyword evidence="5" id="KW-1185">Reference proteome</keyword>
<dbReference type="Proteomes" id="UP000654482">
    <property type="component" value="Unassembled WGS sequence"/>
</dbReference>
<proteinExistence type="predicted"/>
<dbReference type="PANTHER" id="PTHR12697:SF39">
    <property type="entry name" value="SLR1687 PROTEIN"/>
    <property type="match status" value="1"/>
</dbReference>
<dbReference type="AlphaFoldDB" id="A0A8J7DX26"/>
<dbReference type="GO" id="GO:0016491">
    <property type="term" value="F:oxidoreductase activity"/>
    <property type="evidence" value="ECO:0007669"/>
    <property type="project" value="TreeGrafter"/>
</dbReference>
<keyword evidence="1" id="KW-0042">Antenna complex</keyword>
<evidence type="ECO:0000313" key="5">
    <source>
        <dbReference type="Proteomes" id="UP000654482"/>
    </source>
</evidence>
<dbReference type="NCBIfam" id="NF045915">
    <property type="entry name" value="PhycobilmeDegNblB"/>
    <property type="match status" value="1"/>
</dbReference>
<dbReference type="PANTHER" id="PTHR12697">
    <property type="entry name" value="PBS LYASE HEAT-LIKE PROTEIN"/>
    <property type="match status" value="1"/>
</dbReference>
<dbReference type="SMART" id="SM00567">
    <property type="entry name" value="EZ_HEAT"/>
    <property type="match status" value="4"/>
</dbReference>
<dbReference type="RefSeq" id="WP_194029779.1">
    <property type="nucleotide sequence ID" value="NZ_JADEWZ010000016.1"/>
</dbReference>
<dbReference type="InterPro" id="IPR011989">
    <property type="entry name" value="ARM-like"/>
</dbReference>
<comment type="caution">
    <text evidence="4">The sequence shown here is derived from an EMBL/GenBank/DDBJ whole genome shotgun (WGS) entry which is preliminary data.</text>
</comment>
<evidence type="ECO:0000256" key="1">
    <source>
        <dbReference type="ARBA" id="ARBA00022549"/>
    </source>
</evidence>
<sequence length="222" mass="24291">MSVTLESVGQLLNSEDYGDRLTGLNQLRQIDPASAFQLIQPLITDPHARVRYAAVSQMDTLGQQDLKVSLELLRDRIKTDKEVDVRAAAADAIAGLKLTEAFDDLKELYQETDDWLIHTSILAALGEMGDPRGFEPLAEALNSDNSLLQTVAIGALGELGDDRAVPLLISFVSNEDWQIRYRLAQALSRLGGSQARMTLERLAMDEVEIIAQAAKEGLNTSA</sequence>
<evidence type="ECO:0000313" key="4">
    <source>
        <dbReference type="EMBL" id="MBE9116693.1"/>
    </source>
</evidence>
<reference evidence="4" key="1">
    <citation type="submission" date="2020-10" db="EMBL/GenBank/DDBJ databases">
        <authorList>
            <person name="Castelo-Branco R."/>
            <person name="Eusebio N."/>
            <person name="Adriana R."/>
            <person name="Vieira A."/>
            <person name="Brugerolle De Fraissinette N."/>
            <person name="Rezende De Castro R."/>
            <person name="Schneider M.P."/>
            <person name="Vasconcelos V."/>
            <person name="Leao P.N."/>
        </authorList>
    </citation>
    <scope>NUCLEOTIDE SEQUENCE</scope>
    <source>
        <strain evidence="4">LEGE 07157</strain>
    </source>
</reference>
<comment type="function">
    <text evidence="3">Catalyzes the hydroxylation of the N(6)-(4-aminobutyl)-L-lysine intermediate produced by deoxyhypusine synthase/DHPS on a critical lysine of the eukaryotic translation initiation factor 5A/eIF-5A. This is the second step of the post-translational modification of that lysine into an unusual amino acid residue named hypusine. Hypusination is unique to mature eIF-5A factor and is essential for its function.</text>
</comment>
<dbReference type="GO" id="GO:0030089">
    <property type="term" value="C:phycobilisome"/>
    <property type="evidence" value="ECO:0007669"/>
    <property type="project" value="UniProtKB-KW"/>
</dbReference>
<dbReference type="Pfam" id="PF13646">
    <property type="entry name" value="HEAT_2"/>
    <property type="match status" value="2"/>
</dbReference>
<organism evidence="4 5">
    <name type="scientific">Lusitaniella coriacea LEGE 07157</name>
    <dbReference type="NCBI Taxonomy" id="945747"/>
    <lineage>
        <taxon>Bacteria</taxon>
        <taxon>Bacillati</taxon>
        <taxon>Cyanobacteriota</taxon>
        <taxon>Cyanophyceae</taxon>
        <taxon>Spirulinales</taxon>
        <taxon>Lusitaniellaceae</taxon>
        <taxon>Lusitaniella</taxon>
    </lineage>
</organism>
<dbReference type="InterPro" id="IPR004155">
    <property type="entry name" value="PBS_lyase_HEAT"/>
</dbReference>
<dbReference type="InterPro" id="IPR021133">
    <property type="entry name" value="HEAT_type_2"/>
</dbReference>
<dbReference type="EMBL" id="JADEWZ010000016">
    <property type="protein sequence ID" value="MBE9116693.1"/>
    <property type="molecule type" value="Genomic_DNA"/>
</dbReference>
<dbReference type="InterPro" id="IPR016024">
    <property type="entry name" value="ARM-type_fold"/>
</dbReference>
<evidence type="ECO:0000256" key="3">
    <source>
        <dbReference type="ARBA" id="ARBA00045876"/>
    </source>
</evidence>